<dbReference type="SUPFAM" id="SSF54506">
    <property type="entry name" value="Diaminopimelate epimerase-like"/>
    <property type="match status" value="1"/>
</dbReference>
<dbReference type="PIRSF" id="PIRSF016184">
    <property type="entry name" value="PhzC_PhzF"/>
    <property type="match status" value="1"/>
</dbReference>
<dbReference type="InterPro" id="IPR003719">
    <property type="entry name" value="Phenazine_PhzF-like"/>
</dbReference>
<organism evidence="3 4">
    <name type="scientific">Actinomadura alba</name>
    <dbReference type="NCBI Taxonomy" id="406431"/>
    <lineage>
        <taxon>Bacteria</taxon>
        <taxon>Bacillati</taxon>
        <taxon>Actinomycetota</taxon>
        <taxon>Actinomycetes</taxon>
        <taxon>Streptosporangiales</taxon>
        <taxon>Thermomonosporaceae</taxon>
        <taxon>Actinomadura</taxon>
    </lineage>
</organism>
<dbReference type="Gene3D" id="3.10.310.10">
    <property type="entry name" value="Diaminopimelate Epimerase, Chain A, domain 1"/>
    <property type="match status" value="2"/>
</dbReference>
<sequence length="269" mass="28627">MRTLVVDAFTDRPFAGNPAGVCLLGSAADPAWMQGVAAEMKHSETAFPRPIDSPDADYELRWFTPAVEVALCGHATLAAAHALYETGAVPHGRTIRFQTLRSGVLTARRDDRGWIEMDFPACPAEPAEPPEGLDRMLGAPARWTGRNAQHDLLVHVSDEETVRGLEPDLDALAGLGGRGIIVTSAAATPGRGYDFVSRFFGPAVGVREDPVTGSAHCALGPYWAERLGRDSLLGYQASARGGHVHVTVRGDRVTLAGPALTVLDGALRM</sequence>
<evidence type="ECO:0000256" key="1">
    <source>
        <dbReference type="ARBA" id="ARBA00008270"/>
    </source>
</evidence>
<dbReference type="Proteomes" id="UP000805614">
    <property type="component" value="Unassembled WGS sequence"/>
</dbReference>
<dbReference type="NCBIfam" id="TIGR00654">
    <property type="entry name" value="PhzF_family"/>
    <property type="match status" value="1"/>
</dbReference>
<evidence type="ECO:0000256" key="2">
    <source>
        <dbReference type="ARBA" id="ARBA00023235"/>
    </source>
</evidence>
<dbReference type="EMBL" id="JABVEC010000004">
    <property type="protein sequence ID" value="MBC6465581.1"/>
    <property type="molecule type" value="Genomic_DNA"/>
</dbReference>
<comment type="similarity">
    <text evidence="1">Belongs to the PhzF family.</text>
</comment>
<reference evidence="3 4" key="1">
    <citation type="submission" date="2020-06" db="EMBL/GenBank/DDBJ databases">
        <title>Actinomadura xiongansis sp. nov., isolated from soil of Baiyangdian.</title>
        <authorList>
            <person name="Zhang X."/>
        </authorList>
    </citation>
    <scope>NUCLEOTIDE SEQUENCE [LARGE SCALE GENOMIC DNA]</scope>
    <source>
        <strain evidence="3 4">HBUM206468</strain>
    </source>
</reference>
<evidence type="ECO:0000313" key="3">
    <source>
        <dbReference type="EMBL" id="MBC6465581.1"/>
    </source>
</evidence>
<evidence type="ECO:0000313" key="4">
    <source>
        <dbReference type="Proteomes" id="UP000805614"/>
    </source>
</evidence>
<name>A0ABR7LLE8_9ACTN</name>
<protein>
    <submittedName>
        <fullName evidence="3">PhzF family phenazine biosynthesis protein</fullName>
    </submittedName>
</protein>
<proteinExistence type="inferred from homology"/>
<dbReference type="PANTHER" id="PTHR13774:SF17">
    <property type="entry name" value="PHENAZINE BIOSYNTHESIS-LIKE DOMAIN-CONTAINING PROTEIN"/>
    <property type="match status" value="1"/>
</dbReference>
<keyword evidence="4" id="KW-1185">Reference proteome</keyword>
<gene>
    <name evidence="3" type="ORF">HKK74_08745</name>
</gene>
<comment type="caution">
    <text evidence="3">The sequence shown here is derived from an EMBL/GenBank/DDBJ whole genome shotgun (WGS) entry which is preliminary data.</text>
</comment>
<dbReference type="RefSeq" id="WP_187242559.1">
    <property type="nucleotide sequence ID" value="NZ_BAAAOK010000015.1"/>
</dbReference>
<accession>A0ABR7LLE8</accession>
<dbReference type="Pfam" id="PF02567">
    <property type="entry name" value="PhzC-PhzF"/>
    <property type="match status" value="1"/>
</dbReference>
<dbReference type="PANTHER" id="PTHR13774">
    <property type="entry name" value="PHENAZINE BIOSYNTHESIS PROTEIN"/>
    <property type="match status" value="1"/>
</dbReference>
<keyword evidence="2" id="KW-0413">Isomerase</keyword>